<dbReference type="EMBL" id="CP120733">
    <property type="protein sequence ID" value="WFD08798.1"/>
    <property type="molecule type" value="Genomic_DNA"/>
</dbReference>
<sequence length="82" mass="9179">MKGFCSELACLLESEAFQCFLNSDKIKLAQVNALTSLLIKNNIDFDSIFTSKTRRTPATLTITVVVNECTRISRTFTFSCCD</sequence>
<evidence type="ECO:0000313" key="2">
    <source>
        <dbReference type="Proteomes" id="UP001222800"/>
    </source>
</evidence>
<name>A0ABY8E7C1_9FIRM</name>
<organism evidence="1 2">
    <name type="scientific">Tepidibacter hydrothermalis</name>
    <dbReference type="NCBI Taxonomy" id="3036126"/>
    <lineage>
        <taxon>Bacteria</taxon>
        <taxon>Bacillati</taxon>
        <taxon>Bacillota</taxon>
        <taxon>Clostridia</taxon>
        <taxon>Peptostreptococcales</taxon>
        <taxon>Peptostreptococcaceae</taxon>
        <taxon>Tepidibacter</taxon>
    </lineage>
</organism>
<gene>
    <name evidence="1" type="ORF">P4S50_10350</name>
</gene>
<dbReference type="Proteomes" id="UP001222800">
    <property type="component" value="Chromosome"/>
</dbReference>
<proteinExistence type="predicted"/>
<dbReference type="RefSeq" id="WP_277730714.1">
    <property type="nucleotide sequence ID" value="NZ_CP120733.1"/>
</dbReference>
<accession>A0ABY8E7C1</accession>
<keyword evidence="2" id="KW-1185">Reference proteome</keyword>
<protein>
    <submittedName>
        <fullName evidence="1">Uncharacterized protein</fullName>
    </submittedName>
</protein>
<reference evidence="1 2" key="1">
    <citation type="submission" date="2023-03" db="EMBL/GenBank/DDBJ databases">
        <title>Complete genome sequence of Tepidibacter sp. SWIR-1, isolated from a deep-sea hydrothermal vent.</title>
        <authorList>
            <person name="Li X."/>
        </authorList>
    </citation>
    <scope>NUCLEOTIDE SEQUENCE [LARGE SCALE GENOMIC DNA]</scope>
    <source>
        <strain evidence="1 2">SWIR-1</strain>
    </source>
</reference>
<evidence type="ECO:0000313" key="1">
    <source>
        <dbReference type="EMBL" id="WFD08798.1"/>
    </source>
</evidence>